<proteinExistence type="inferred from homology"/>
<protein>
    <recommendedName>
        <fullName evidence="2">NADH:ubiquinone reductase (non-electrogenic)</fullName>
        <ecNumber evidence="2">1.6.5.9</ecNumber>
    </recommendedName>
</protein>
<accession>A0A2P1PXV5</accession>
<dbReference type="PRINTS" id="PR00411">
    <property type="entry name" value="PNDRDTASEI"/>
</dbReference>
<reference evidence="12 13" key="1">
    <citation type="submission" date="2018-03" db="EMBL/GenBank/DDBJ databases">
        <title>Ahniella affigens gen. nov., sp. nov., a gammaproteobacterium isolated from sandy soil near a stream.</title>
        <authorList>
            <person name="Ko Y."/>
            <person name="Kim J.-H."/>
        </authorList>
    </citation>
    <scope>NUCLEOTIDE SEQUENCE [LARGE SCALE GENOMIC DNA]</scope>
    <source>
        <strain evidence="12 13">D13</strain>
    </source>
</reference>
<keyword evidence="7" id="KW-0520">NAD</keyword>
<comment type="catalytic activity">
    <reaction evidence="8">
        <text>a quinone + NADH + H(+) = a quinol + NAD(+)</text>
        <dbReference type="Rhea" id="RHEA:46160"/>
        <dbReference type="ChEBI" id="CHEBI:15378"/>
        <dbReference type="ChEBI" id="CHEBI:24646"/>
        <dbReference type="ChEBI" id="CHEBI:57540"/>
        <dbReference type="ChEBI" id="CHEBI:57945"/>
        <dbReference type="ChEBI" id="CHEBI:132124"/>
        <dbReference type="EC" id="1.6.5.9"/>
    </reaction>
</comment>
<dbReference type="Gene3D" id="3.50.50.100">
    <property type="match status" value="1"/>
</dbReference>
<dbReference type="PANTHER" id="PTHR43706">
    <property type="entry name" value="NADH DEHYDROGENASE"/>
    <property type="match status" value="1"/>
</dbReference>
<feature type="domain" description="FAD/NAD(P)-binding" evidence="10">
    <location>
        <begin position="15"/>
        <end position="330"/>
    </location>
</feature>
<evidence type="ECO:0000259" key="10">
    <source>
        <dbReference type="Pfam" id="PF07992"/>
    </source>
</evidence>
<evidence type="ECO:0000256" key="8">
    <source>
        <dbReference type="ARBA" id="ARBA00047599"/>
    </source>
</evidence>
<feature type="transmembrane region" description="Helical" evidence="9">
    <location>
        <begin position="375"/>
        <end position="395"/>
    </location>
</feature>
<evidence type="ECO:0000313" key="13">
    <source>
        <dbReference type="Proteomes" id="UP000241074"/>
    </source>
</evidence>
<reference evidence="12 13" key="2">
    <citation type="submission" date="2018-03" db="EMBL/GenBank/DDBJ databases">
        <authorList>
            <person name="Keele B.F."/>
        </authorList>
    </citation>
    <scope>NUCLEOTIDE SEQUENCE [LARGE SCALE GENOMIC DNA]</scope>
    <source>
        <strain evidence="12 13">D13</strain>
    </source>
</reference>
<dbReference type="PANTHER" id="PTHR43706:SF47">
    <property type="entry name" value="EXTERNAL NADH-UBIQUINONE OXIDOREDUCTASE 1, MITOCHONDRIAL-RELATED"/>
    <property type="match status" value="1"/>
</dbReference>
<keyword evidence="6" id="KW-0560">Oxidoreductase</keyword>
<evidence type="ECO:0000256" key="4">
    <source>
        <dbReference type="ARBA" id="ARBA00022827"/>
    </source>
</evidence>
<dbReference type="OrthoDB" id="9781621at2"/>
<dbReference type="RefSeq" id="WP_106893593.1">
    <property type="nucleotide sequence ID" value="NZ_CP027860.1"/>
</dbReference>
<gene>
    <name evidence="12" type="ORF">C7S18_21975</name>
</gene>
<evidence type="ECO:0000256" key="2">
    <source>
        <dbReference type="ARBA" id="ARBA00012637"/>
    </source>
</evidence>
<evidence type="ECO:0000256" key="1">
    <source>
        <dbReference type="ARBA" id="ARBA00005272"/>
    </source>
</evidence>
<keyword evidence="9" id="KW-0812">Transmembrane</keyword>
<keyword evidence="13" id="KW-1185">Reference proteome</keyword>
<evidence type="ECO:0000256" key="5">
    <source>
        <dbReference type="ARBA" id="ARBA00022946"/>
    </source>
</evidence>
<dbReference type="GO" id="GO:0050136">
    <property type="term" value="F:NADH dehydrogenase (quinone) (non-electrogenic) activity"/>
    <property type="evidence" value="ECO:0007669"/>
    <property type="project" value="UniProtKB-EC"/>
</dbReference>
<dbReference type="InterPro" id="IPR054585">
    <property type="entry name" value="NDH2-like_C"/>
</dbReference>
<keyword evidence="3" id="KW-0285">Flavoprotein</keyword>
<feature type="domain" description="External alternative NADH-ubiquinone oxidoreductase-like C-terminal" evidence="11">
    <location>
        <begin position="356"/>
        <end position="410"/>
    </location>
</feature>
<organism evidence="12 13">
    <name type="scientific">Ahniella affigens</name>
    <dbReference type="NCBI Taxonomy" id="2021234"/>
    <lineage>
        <taxon>Bacteria</taxon>
        <taxon>Pseudomonadati</taxon>
        <taxon>Pseudomonadota</taxon>
        <taxon>Gammaproteobacteria</taxon>
        <taxon>Lysobacterales</taxon>
        <taxon>Rhodanobacteraceae</taxon>
        <taxon>Ahniella</taxon>
    </lineage>
</organism>
<evidence type="ECO:0000313" key="12">
    <source>
        <dbReference type="EMBL" id="AVP99677.1"/>
    </source>
</evidence>
<comment type="similarity">
    <text evidence="1">Belongs to the NADH dehydrogenase family.</text>
</comment>
<evidence type="ECO:0000256" key="9">
    <source>
        <dbReference type="SAM" id="Phobius"/>
    </source>
</evidence>
<dbReference type="EMBL" id="CP027860">
    <property type="protein sequence ID" value="AVP99677.1"/>
    <property type="molecule type" value="Genomic_DNA"/>
</dbReference>
<dbReference type="Pfam" id="PF07992">
    <property type="entry name" value="Pyr_redox_2"/>
    <property type="match status" value="1"/>
</dbReference>
<sequence>MTDRVQGTDPSLKPQVLIIGGGFGGLWATRALASAPVDITLIDRTNHHLFQPLLYQVATAGLSAPDIAAPLRHILRSQRNVTVLMGEVTGIDVSKQLVMIGNEPLRYDYLIVAAGATHAYFGNDAWQQHAPGLKTLEDAFGIRARMLAAFEAAERTDDPIARARHLRFAVIGGGPTGVELAGTLAEIARHTLPREFRRADPRRAEIHLIEAGPRVLASMPESLSESACRQLTKLGVQVHTGTPVTVIDADGLMLGPNRIEASTVLWAAGVAASPLGASLPAERDRAGRVKVDPDLSVPGHPNVFVIGDLASIQCDGKPVPGVAPAAKQMGRHVAARIRQMLAGKSDRPAFRYVDFGNLATIGRLAAVVDLRGVRFAGASAWLFWLFAHLFFLIGFRNRLVVLINWAISYLTYQRAARVIIGTPKPDPIKNPA</sequence>
<keyword evidence="9" id="KW-1133">Transmembrane helix</keyword>
<dbReference type="SUPFAM" id="SSF51905">
    <property type="entry name" value="FAD/NAD(P)-binding domain"/>
    <property type="match status" value="1"/>
</dbReference>
<evidence type="ECO:0000256" key="3">
    <source>
        <dbReference type="ARBA" id="ARBA00022630"/>
    </source>
</evidence>
<evidence type="ECO:0000256" key="7">
    <source>
        <dbReference type="ARBA" id="ARBA00023027"/>
    </source>
</evidence>
<keyword evidence="4" id="KW-0274">FAD</keyword>
<dbReference type="Proteomes" id="UP000241074">
    <property type="component" value="Chromosome"/>
</dbReference>
<dbReference type="KEGG" id="xba:C7S18_21975"/>
<dbReference type="InterPro" id="IPR036188">
    <property type="entry name" value="FAD/NAD-bd_sf"/>
</dbReference>
<dbReference type="Pfam" id="PF22366">
    <property type="entry name" value="NDH2_C"/>
    <property type="match status" value="1"/>
</dbReference>
<dbReference type="InterPro" id="IPR023753">
    <property type="entry name" value="FAD/NAD-binding_dom"/>
</dbReference>
<evidence type="ECO:0000256" key="6">
    <source>
        <dbReference type="ARBA" id="ARBA00023002"/>
    </source>
</evidence>
<name>A0A2P1PXV5_9GAMM</name>
<dbReference type="InterPro" id="IPR045024">
    <property type="entry name" value="NDH-2"/>
</dbReference>
<keyword evidence="9" id="KW-0472">Membrane</keyword>
<dbReference type="EC" id="1.6.5.9" evidence="2"/>
<keyword evidence="5" id="KW-0809">Transit peptide</keyword>
<dbReference type="PRINTS" id="PR00368">
    <property type="entry name" value="FADPNR"/>
</dbReference>
<dbReference type="AlphaFoldDB" id="A0A2P1PXV5"/>
<evidence type="ECO:0000259" key="11">
    <source>
        <dbReference type="Pfam" id="PF22366"/>
    </source>
</evidence>